<keyword evidence="2" id="KW-0067">ATP-binding</keyword>
<dbReference type="Proteomes" id="UP000196980">
    <property type="component" value="Plasmid pXF64-HB"/>
</dbReference>
<name>A0ABD7BY73_XYLFS</name>
<reference evidence="6" key="1">
    <citation type="submission" date="2014-11" db="EMBL/GenBank/DDBJ databases">
        <title>Xylella fastidiosa Hib4 Genome Sequencing.</title>
        <authorList>
            <person name="Pierry P.M."/>
            <person name="da Silva A.M."/>
        </authorList>
    </citation>
    <scope>NUCLEOTIDE SEQUENCE [LARGE SCALE GENOMIC DNA]</scope>
    <source>
        <strain evidence="6">Hib4</strain>
        <plasmid evidence="6">pxf64-hb</plasmid>
    </source>
</reference>
<dbReference type="KEGG" id="xfh:XFHB_14065"/>
<sequence length="312" mass="34254">MTEIPPQEKVEAGPQMIVFAGPNGSGKSTITDGFKLDQKFPGVYINADYIARTELGHILDVTQRNLDAAKLAEQRRKDALANGKPFAFETVMSTPGKLALLQEAKSKDFQVELVFITTRDADINIGRVSERVALGGHQVEPDKVRERYERAMQLLPSAVELADTVDVFDNSGTEPMRVAIKRDKALKLVNADKAPAWVAECLAEPYRERMDSRAQIVAAFQQATAGSAIGLPPVLKDAGIAHGKTYAGPMIEVTKYHALQKAWANVYVVHDRVLCPPMSLEKGKTATVAYQYENGGKHVEPTRIASNKNKLR</sequence>
<protein>
    <submittedName>
        <fullName evidence="5">Zeta toxin family protein</fullName>
    </submittedName>
</protein>
<evidence type="ECO:0000259" key="3">
    <source>
        <dbReference type="Pfam" id="PF06414"/>
    </source>
</evidence>
<keyword evidence="1" id="KW-0547">Nucleotide-binding</keyword>
<evidence type="ECO:0000259" key="4">
    <source>
        <dbReference type="Pfam" id="PF18790"/>
    </source>
</evidence>
<gene>
    <name evidence="5" type="ORF">XFHB_14065</name>
</gene>
<dbReference type="Pfam" id="PF06414">
    <property type="entry name" value="Zeta_toxin"/>
    <property type="match status" value="1"/>
</dbReference>
<dbReference type="SUPFAM" id="SSF52540">
    <property type="entry name" value="P-loop containing nucleoside triphosphate hydrolases"/>
    <property type="match status" value="1"/>
</dbReference>
<dbReference type="GO" id="GO:0005524">
    <property type="term" value="F:ATP binding"/>
    <property type="evidence" value="ECO:0007669"/>
    <property type="project" value="UniProtKB-KW"/>
</dbReference>
<accession>A0ABD7BY73</accession>
<geneLocation type="plasmid" evidence="6">
    <name>pxf64-hb</name>
</geneLocation>
<dbReference type="InterPro" id="IPR027417">
    <property type="entry name" value="P-loop_NTPase"/>
</dbReference>
<evidence type="ECO:0000313" key="5">
    <source>
        <dbReference type="EMBL" id="QPB72729.1"/>
    </source>
</evidence>
<proteinExistence type="predicted"/>
<dbReference type="Gene3D" id="3.40.50.300">
    <property type="entry name" value="P-loop containing nucleotide triphosphate hydrolases"/>
    <property type="match status" value="1"/>
</dbReference>
<dbReference type="AlphaFoldDB" id="A0ABD7BY73"/>
<dbReference type="Pfam" id="PF18790">
    <property type="entry name" value="KfrB"/>
    <property type="match status" value="1"/>
</dbReference>
<dbReference type="InterPro" id="IPR010488">
    <property type="entry name" value="Zeta_toxin_domain"/>
</dbReference>
<dbReference type="EMBL" id="CP009886">
    <property type="protein sequence ID" value="QPB72729.1"/>
    <property type="molecule type" value="Genomic_DNA"/>
</dbReference>
<dbReference type="RefSeq" id="WP_088578638.1">
    <property type="nucleotide sequence ID" value="NZ_CP009886.1"/>
</dbReference>
<organism evidence="5 6">
    <name type="scientific">Xylella fastidiosa</name>
    <dbReference type="NCBI Taxonomy" id="2371"/>
    <lineage>
        <taxon>Bacteria</taxon>
        <taxon>Pseudomonadati</taxon>
        <taxon>Pseudomonadota</taxon>
        <taxon>Gammaproteobacteria</taxon>
        <taxon>Lysobacterales</taxon>
        <taxon>Lysobacteraceae</taxon>
        <taxon>Xylella</taxon>
    </lineage>
</organism>
<evidence type="ECO:0000256" key="2">
    <source>
        <dbReference type="ARBA" id="ARBA00022840"/>
    </source>
</evidence>
<dbReference type="PANTHER" id="PTHR39206">
    <property type="entry name" value="SLL8004 PROTEIN"/>
    <property type="match status" value="1"/>
</dbReference>
<evidence type="ECO:0000256" key="1">
    <source>
        <dbReference type="ARBA" id="ARBA00022741"/>
    </source>
</evidence>
<dbReference type="InterPro" id="IPR040782">
    <property type="entry name" value="KfrB"/>
</dbReference>
<keyword evidence="5" id="KW-0614">Plasmid</keyword>
<evidence type="ECO:0000313" key="6">
    <source>
        <dbReference type="Proteomes" id="UP000196980"/>
    </source>
</evidence>
<dbReference type="PANTHER" id="PTHR39206:SF1">
    <property type="entry name" value="SLL8004 PROTEIN"/>
    <property type="match status" value="1"/>
</dbReference>
<feature type="domain" description="KfrB" evidence="4">
    <location>
        <begin position="245"/>
        <end position="295"/>
    </location>
</feature>
<feature type="domain" description="Zeta toxin" evidence="3">
    <location>
        <begin position="12"/>
        <end position="172"/>
    </location>
</feature>